<evidence type="ECO:0000259" key="1">
    <source>
        <dbReference type="Pfam" id="PF01636"/>
    </source>
</evidence>
<name>A0A4S1WMH4_9SPHN</name>
<dbReference type="Pfam" id="PF01636">
    <property type="entry name" value="APH"/>
    <property type="match status" value="1"/>
</dbReference>
<proteinExistence type="predicted"/>
<keyword evidence="2" id="KW-0808">Transferase</keyword>
<organism evidence="2 3">
    <name type="scientific">Sphingomonas naasensis</name>
    <dbReference type="NCBI Taxonomy" id="1344951"/>
    <lineage>
        <taxon>Bacteria</taxon>
        <taxon>Pseudomonadati</taxon>
        <taxon>Pseudomonadota</taxon>
        <taxon>Alphaproteobacteria</taxon>
        <taxon>Sphingomonadales</taxon>
        <taxon>Sphingomonadaceae</taxon>
        <taxon>Sphingomonas</taxon>
    </lineage>
</organism>
<dbReference type="SUPFAM" id="SSF56112">
    <property type="entry name" value="Protein kinase-like (PK-like)"/>
    <property type="match status" value="1"/>
</dbReference>
<dbReference type="EMBL" id="SRXU01000002">
    <property type="protein sequence ID" value="TGX44488.1"/>
    <property type="molecule type" value="Genomic_DNA"/>
</dbReference>
<comment type="caution">
    <text evidence="2">The sequence shown here is derived from an EMBL/GenBank/DDBJ whole genome shotgun (WGS) entry which is preliminary data.</text>
</comment>
<dbReference type="OrthoDB" id="9809275at2"/>
<dbReference type="Proteomes" id="UP000309848">
    <property type="component" value="Unassembled WGS sequence"/>
</dbReference>
<sequence length="337" mass="37446">MEGSMAPISPLTDMNPPAAAPDFLIAAGWEGAEIRPLAGDASFRRYFRVVHHDRSAILMDAPPPHEDPRPFIKIARWLTGNGFAAPAILSENLEHGLVLLEDFGDARLRETVDAAPESELRFYEEAVDLLIRLGQHDAADIRPYDRAEYQREAALLPEWYTPAVGLSVDMQGYVDAWDQALAPVLDGHAPVTVLRDYHAENIMLIDGSESLGLLDFQDALAGHPAYDLVSLLQDARRDVAPELETAMLDRYKRITGAGDDFDIAYHVLGAQRNAKIVGIFTRLWKRDGKPRYPGLCPRVWGYLERDLKHPALKPVADWFDANVPAELRGDPLAIVGE</sequence>
<dbReference type="GO" id="GO:0016740">
    <property type="term" value="F:transferase activity"/>
    <property type="evidence" value="ECO:0007669"/>
    <property type="project" value="UniProtKB-KW"/>
</dbReference>
<dbReference type="InterPro" id="IPR011009">
    <property type="entry name" value="Kinase-like_dom_sf"/>
</dbReference>
<dbReference type="Gene3D" id="3.90.1200.10">
    <property type="match status" value="1"/>
</dbReference>
<evidence type="ECO:0000313" key="3">
    <source>
        <dbReference type="Proteomes" id="UP000309848"/>
    </source>
</evidence>
<accession>A0A4S1WMH4</accession>
<protein>
    <submittedName>
        <fullName evidence="2">Aminoglycoside phosphotransferase</fullName>
    </submittedName>
</protein>
<keyword evidence="3" id="KW-1185">Reference proteome</keyword>
<gene>
    <name evidence="2" type="ORF">E5A74_06835</name>
</gene>
<reference evidence="2 3" key="1">
    <citation type="submission" date="2019-04" db="EMBL/GenBank/DDBJ databases">
        <title>Sphingomonas psychrotolerans sp. nov., isolated from soil in the Tianshan Mountains, Xinjiang, China.</title>
        <authorList>
            <person name="Luo Y."/>
            <person name="Sheng H."/>
        </authorList>
    </citation>
    <scope>NUCLEOTIDE SEQUENCE [LARGE SCALE GENOMIC DNA]</scope>
    <source>
        <strain evidence="2 3">KIS18-15</strain>
    </source>
</reference>
<feature type="domain" description="Aminoglycoside phosphotransferase" evidence="1">
    <location>
        <begin position="33"/>
        <end position="252"/>
    </location>
</feature>
<evidence type="ECO:0000313" key="2">
    <source>
        <dbReference type="EMBL" id="TGX44488.1"/>
    </source>
</evidence>
<dbReference type="InterPro" id="IPR002575">
    <property type="entry name" value="Aminoglycoside_PTrfase"/>
</dbReference>
<dbReference type="AlphaFoldDB" id="A0A4S1WMH4"/>
<dbReference type="Gene3D" id="3.30.200.20">
    <property type="entry name" value="Phosphorylase Kinase, domain 1"/>
    <property type="match status" value="1"/>
</dbReference>